<accession>A0A433X7H2</accession>
<evidence type="ECO:0000256" key="3">
    <source>
        <dbReference type="ARBA" id="ARBA00009014"/>
    </source>
</evidence>
<feature type="domain" description="Cytidyltransferase-like" evidence="12">
    <location>
        <begin position="33"/>
        <end position="213"/>
    </location>
</feature>
<evidence type="ECO:0000256" key="11">
    <source>
        <dbReference type="HAMAP-Rule" id="MF_00244"/>
    </source>
</evidence>
<comment type="similarity">
    <text evidence="3 11">Belongs to the NadD family.</text>
</comment>
<reference evidence="13 14" key="1">
    <citation type="journal article" date="2016" name="Int. J. Syst. Evol. Microbiol.">
        <title>Arsenicitalea aurantiaca gen. nov., sp. nov., a new member of the family Hyphomicrobiaceae, isolated from high-arsenic sediment.</title>
        <authorList>
            <person name="Mu Y."/>
            <person name="Zhou L."/>
            <person name="Zeng X.C."/>
            <person name="Liu L."/>
            <person name="Pan Y."/>
            <person name="Chen X."/>
            <person name="Wang J."/>
            <person name="Li S."/>
            <person name="Li W.J."/>
            <person name="Wang Y."/>
        </authorList>
    </citation>
    <scope>NUCLEOTIDE SEQUENCE [LARGE SCALE GENOMIC DNA]</scope>
    <source>
        <strain evidence="13 14">42-50</strain>
    </source>
</reference>
<comment type="catalytic activity">
    <reaction evidence="10 11">
        <text>nicotinate beta-D-ribonucleotide + ATP + H(+) = deamido-NAD(+) + diphosphate</text>
        <dbReference type="Rhea" id="RHEA:22860"/>
        <dbReference type="ChEBI" id="CHEBI:15378"/>
        <dbReference type="ChEBI" id="CHEBI:30616"/>
        <dbReference type="ChEBI" id="CHEBI:33019"/>
        <dbReference type="ChEBI" id="CHEBI:57502"/>
        <dbReference type="ChEBI" id="CHEBI:58437"/>
        <dbReference type="EC" id="2.7.7.18"/>
    </reaction>
</comment>
<evidence type="ECO:0000313" key="14">
    <source>
        <dbReference type="Proteomes" id="UP000281547"/>
    </source>
</evidence>
<evidence type="ECO:0000256" key="1">
    <source>
        <dbReference type="ARBA" id="ARBA00002324"/>
    </source>
</evidence>
<dbReference type="UniPathway" id="UPA00253">
    <property type="reaction ID" value="UER00332"/>
</dbReference>
<dbReference type="InterPro" id="IPR014729">
    <property type="entry name" value="Rossmann-like_a/b/a_fold"/>
</dbReference>
<dbReference type="InterPro" id="IPR004821">
    <property type="entry name" value="Cyt_trans-like"/>
</dbReference>
<dbReference type="NCBIfam" id="TIGR00482">
    <property type="entry name" value="nicotinate (nicotinamide) nucleotide adenylyltransferase"/>
    <property type="match status" value="1"/>
</dbReference>
<evidence type="ECO:0000256" key="4">
    <source>
        <dbReference type="ARBA" id="ARBA00022642"/>
    </source>
</evidence>
<dbReference type="NCBIfam" id="NF000843">
    <property type="entry name" value="PRK00071.2-2"/>
    <property type="match status" value="1"/>
</dbReference>
<dbReference type="Proteomes" id="UP000281547">
    <property type="component" value="Unassembled WGS sequence"/>
</dbReference>
<dbReference type="InterPro" id="IPR005248">
    <property type="entry name" value="NadD/NMNAT"/>
</dbReference>
<keyword evidence="4 11" id="KW-0662">Pyridine nucleotide biosynthesis</keyword>
<proteinExistence type="inferred from homology"/>
<dbReference type="GO" id="GO:0009435">
    <property type="term" value="P:NAD+ biosynthetic process"/>
    <property type="evidence" value="ECO:0007669"/>
    <property type="project" value="UniProtKB-UniRule"/>
</dbReference>
<keyword evidence="8 11" id="KW-0067">ATP-binding</keyword>
<evidence type="ECO:0000256" key="7">
    <source>
        <dbReference type="ARBA" id="ARBA00022741"/>
    </source>
</evidence>
<comment type="caution">
    <text evidence="13">The sequence shown here is derived from an EMBL/GenBank/DDBJ whole genome shotgun (WGS) entry which is preliminary data.</text>
</comment>
<dbReference type="Pfam" id="PF01467">
    <property type="entry name" value="CTP_transf_like"/>
    <property type="match status" value="1"/>
</dbReference>
<evidence type="ECO:0000256" key="6">
    <source>
        <dbReference type="ARBA" id="ARBA00022695"/>
    </source>
</evidence>
<dbReference type="NCBIfam" id="NF000845">
    <property type="entry name" value="PRK00071.2-4"/>
    <property type="match status" value="1"/>
</dbReference>
<keyword evidence="9 11" id="KW-0520">NAD</keyword>
<evidence type="ECO:0000313" key="13">
    <source>
        <dbReference type="EMBL" id="RUT30009.1"/>
    </source>
</evidence>
<dbReference type="CDD" id="cd02165">
    <property type="entry name" value="NMNAT"/>
    <property type="match status" value="1"/>
</dbReference>
<dbReference type="PANTHER" id="PTHR39321">
    <property type="entry name" value="NICOTINATE-NUCLEOTIDE ADENYLYLTRANSFERASE-RELATED"/>
    <property type="match status" value="1"/>
</dbReference>
<evidence type="ECO:0000256" key="9">
    <source>
        <dbReference type="ARBA" id="ARBA00023027"/>
    </source>
</evidence>
<dbReference type="OrthoDB" id="5295945at2"/>
<keyword evidence="6 11" id="KW-0548">Nucleotidyltransferase</keyword>
<organism evidence="13 14">
    <name type="scientific">Arsenicitalea aurantiaca</name>
    <dbReference type="NCBI Taxonomy" id="1783274"/>
    <lineage>
        <taxon>Bacteria</taxon>
        <taxon>Pseudomonadati</taxon>
        <taxon>Pseudomonadota</taxon>
        <taxon>Alphaproteobacteria</taxon>
        <taxon>Hyphomicrobiales</taxon>
        <taxon>Devosiaceae</taxon>
        <taxon>Arsenicitalea</taxon>
    </lineage>
</organism>
<keyword evidence="7 11" id="KW-0547">Nucleotide-binding</keyword>
<keyword evidence="5 11" id="KW-0808">Transferase</keyword>
<dbReference type="GO" id="GO:0005524">
    <property type="term" value="F:ATP binding"/>
    <property type="evidence" value="ECO:0007669"/>
    <property type="project" value="UniProtKB-KW"/>
</dbReference>
<dbReference type="SUPFAM" id="SSF52374">
    <property type="entry name" value="Nucleotidylyl transferase"/>
    <property type="match status" value="1"/>
</dbReference>
<name>A0A433X7H2_9HYPH</name>
<keyword evidence="14" id="KW-1185">Reference proteome</keyword>
<dbReference type="EMBL" id="RZNJ01000004">
    <property type="protein sequence ID" value="RUT30009.1"/>
    <property type="molecule type" value="Genomic_DNA"/>
</dbReference>
<sequence>MTKPPSKADGRQGTFEPDVTALPEAAAGARIGLFGGSFNPFHEGHRLVALQCLERLGLDAVWLLVSPGNPLKDHSDLAPLAERVRAARDAFTEPGIAVTGFEALHGFAYTYDTLAWLVAERPDQRFVWIMGADNLASFTRWERWEEIARLLPIAVYARPGAEDSPERAPAAVSLARYRLPEADAPALVDHDPPAWVYLNGITSPLSSTQLRTRKTR</sequence>
<dbReference type="EC" id="2.7.7.18" evidence="11"/>
<protein>
    <recommendedName>
        <fullName evidence="11">Probable nicotinate-nucleotide adenylyltransferase</fullName>
        <ecNumber evidence="11">2.7.7.18</ecNumber>
    </recommendedName>
    <alternativeName>
        <fullName evidence="11">Deamido-NAD(+) diphosphorylase</fullName>
    </alternativeName>
    <alternativeName>
        <fullName evidence="11">Deamido-NAD(+) pyrophosphorylase</fullName>
    </alternativeName>
    <alternativeName>
        <fullName evidence="11">Nicotinate mononucleotide adenylyltransferase</fullName>
        <shortName evidence="11">NaMN adenylyltransferase</shortName>
    </alternativeName>
</protein>
<dbReference type="AlphaFoldDB" id="A0A433X7H2"/>
<dbReference type="GO" id="GO:0004515">
    <property type="term" value="F:nicotinate-nucleotide adenylyltransferase activity"/>
    <property type="evidence" value="ECO:0007669"/>
    <property type="project" value="UniProtKB-UniRule"/>
</dbReference>
<dbReference type="PANTHER" id="PTHR39321:SF3">
    <property type="entry name" value="PHOSPHOPANTETHEINE ADENYLYLTRANSFERASE"/>
    <property type="match status" value="1"/>
</dbReference>
<comment type="pathway">
    <text evidence="2 11">Cofactor biosynthesis; NAD(+) biosynthesis; deamido-NAD(+) from nicotinate D-ribonucleotide: step 1/1.</text>
</comment>
<evidence type="ECO:0000256" key="10">
    <source>
        <dbReference type="ARBA" id="ARBA00048721"/>
    </source>
</evidence>
<dbReference type="RefSeq" id="WP_127188789.1">
    <property type="nucleotide sequence ID" value="NZ_RZNJ01000004.1"/>
</dbReference>
<comment type="function">
    <text evidence="1 11">Catalyzes the reversible adenylation of nicotinate mononucleotide (NaMN) to nicotinic acid adenine dinucleotide (NaAD).</text>
</comment>
<evidence type="ECO:0000256" key="2">
    <source>
        <dbReference type="ARBA" id="ARBA00005019"/>
    </source>
</evidence>
<evidence type="ECO:0000256" key="8">
    <source>
        <dbReference type="ARBA" id="ARBA00022840"/>
    </source>
</evidence>
<dbReference type="Gene3D" id="3.40.50.620">
    <property type="entry name" value="HUPs"/>
    <property type="match status" value="1"/>
</dbReference>
<evidence type="ECO:0000259" key="12">
    <source>
        <dbReference type="Pfam" id="PF01467"/>
    </source>
</evidence>
<dbReference type="HAMAP" id="MF_00244">
    <property type="entry name" value="NaMN_adenylyltr"/>
    <property type="match status" value="1"/>
</dbReference>
<gene>
    <name evidence="11" type="primary">nadD</name>
    <name evidence="13" type="ORF">EMQ25_11790</name>
</gene>
<evidence type="ECO:0000256" key="5">
    <source>
        <dbReference type="ARBA" id="ARBA00022679"/>
    </source>
</evidence>